<dbReference type="EMBL" id="JPKZ01002568">
    <property type="protein sequence ID" value="KHN76082.1"/>
    <property type="molecule type" value="Genomic_DNA"/>
</dbReference>
<organism evidence="1 2">
    <name type="scientific">Toxocara canis</name>
    <name type="common">Canine roundworm</name>
    <dbReference type="NCBI Taxonomy" id="6265"/>
    <lineage>
        <taxon>Eukaryota</taxon>
        <taxon>Metazoa</taxon>
        <taxon>Ecdysozoa</taxon>
        <taxon>Nematoda</taxon>
        <taxon>Chromadorea</taxon>
        <taxon>Rhabditida</taxon>
        <taxon>Spirurina</taxon>
        <taxon>Ascaridomorpha</taxon>
        <taxon>Ascaridoidea</taxon>
        <taxon>Toxocaridae</taxon>
        <taxon>Toxocara</taxon>
    </lineage>
</organism>
<proteinExistence type="predicted"/>
<gene>
    <name evidence="1" type="ORF">Tcan_01677</name>
</gene>
<reference evidence="1 2" key="1">
    <citation type="submission" date="2014-11" db="EMBL/GenBank/DDBJ databases">
        <title>Genetic blueprint of the zoonotic pathogen Toxocara canis.</title>
        <authorList>
            <person name="Zhu X.-Q."/>
            <person name="Korhonen P.K."/>
            <person name="Cai H."/>
            <person name="Young N.D."/>
            <person name="Nejsum P."/>
            <person name="von Samson-Himmelstjerna G."/>
            <person name="Boag P.R."/>
            <person name="Tan P."/>
            <person name="Li Q."/>
            <person name="Min J."/>
            <person name="Yang Y."/>
            <person name="Wang X."/>
            <person name="Fang X."/>
            <person name="Hall R.S."/>
            <person name="Hofmann A."/>
            <person name="Sternberg P.W."/>
            <person name="Jex A.R."/>
            <person name="Gasser R.B."/>
        </authorList>
    </citation>
    <scope>NUCLEOTIDE SEQUENCE [LARGE SCALE GENOMIC DNA]</scope>
    <source>
        <strain evidence="1">PN_DK_2014</strain>
    </source>
</reference>
<feature type="non-terminal residue" evidence="1">
    <location>
        <position position="1"/>
    </location>
</feature>
<dbReference type="Proteomes" id="UP000031036">
    <property type="component" value="Unassembled WGS sequence"/>
</dbReference>
<dbReference type="AlphaFoldDB" id="A0A0B2V3Q4"/>
<comment type="caution">
    <text evidence="1">The sequence shown here is derived from an EMBL/GenBank/DDBJ whole genome shotgun (WGS) entry which is preliminary data.</text>
</comment>
<accession>A0A0B2V3Q4</accession>
<sequence length="134" mass="14984">TDGCHRKFIDPQITHNFHYIICQTDVLLCVHIIFPYIYSTAHNQHGRFIVSNNSIHKCAPIPSPTGAPIRGVDAITAEGTEVLRILVFPPSVPVLNILLRVRSIQTKTLPANPNFAARQLYNSLLCLAIALRQY</sequence>
<evidence type="ECO:0000313" key="2">
    <source>
        <dbReference type="Proteomes" id="UP000031036"/>
    </source>
</evidence>
<keyword evidence="2" id="KW-1185">Reference proteome</keyword>
<feature type="non-terminal residue" evidence="1">
    <location>
        <position position="134"/>
    </location>
</feature>
<evidence type="ECO:0000313" key="1">
    <source>
        <dbReference type="EMBL" id="KHN76082.1"/>
    </source>
</evidence>
<name>A0A0B2V3Q4_TOXCA</name>
<protein>
    <submittedName>
        <fullName evidence="1">Uncharacterized protein</fullName>
    </submittedName>
</protein>